<organism evidence="1 2">
    <name type="scientific">Euplotes crassus</name>
    <dbReference type="NCBI Taxonomy" id="5936"/>
    <lineage>
        <taxon>Eukaryota</taxon>
        <taxon>Sar</taxon>
        <taxon>Alveolata</taxon>
        <taxon>Ciliophora</taxon>
        <taxon>Intramacronucleata</taxon>
        <taxon>Spirotrichea</taxon>
        <taxon>Hypotrichia</taxon>
        <taxon>Euplotida</taxon>
        <taxon>Euplotidae</taxon>
        <taxon>Moneuplotes</taxon>
    </lineage>
</organism>
<name>A0AAD1UIY0_EUPCR</name>
<protein>
    <submittedName>
        <fullName evidence="1">Uncharacterized protein</fullName>
    </submittedName>
</protein>
<evidence type="ECO:0000313" key="2">
    <source>
        <dbReference type="Proteomes" id="UP001295684"/>
    </source>
</evidence>
<proteinExistence type="predicted"/>
<keyword evidence="2" id="KW-1185">Reference proteome</keyword>
<reference evidence="1" key="1">
    <citation type="submission" date="2023-07" db="EMBL/GenBank/DDBJ databases">
        <authorList>
            <consortium name="AG Swart"/>
            <person name="Singh M."/>
            <person name="Singh A."/>
            <person name="Seah K."/>
            <person name="Emmerich C."/>
        </authorList>
    </citation>
    <scope>NUCLEOTIDE SEQUENCE</scope>
    <source>
        <strain evidence="1">DP1</strain>
    </source>
</reference>
<dbReference type="AlphaFoldDB" id="A0AAD1UIY0"/>
<dbReference type="EMBL" id="CAMPGE010007122">
    <property type="protein sequence ID" value="CAI2366049.1"/>
    <property type="molecule type" value="Genomic_DNA"/>
</dbReference>
<comment type="caution">
    <text evidence="1">The sequence shown here is derived from an EMBL/GenBank/DDBJ whole genome shotgun (WGS) entry which is preliminary data.</text>
</comment>
<gene>
    <name evidence="1" type="ORF">ECRASSUSDP1_LOCUS7320</name>
</gene>
<sequence length="151" mass="17511">MKARVLQFEQYLSVNHLAWGKMMEKYYNDGDFINTHENSGNEDYEVFRVRHKYSQSVSYGVRNKHHFNPNEAPTITDIVLKMIFTANKRERDAKPLTLSHPERCIIYVGAGTFMYLGACMSMPGKPSLVLKHGVKYGTFKREYDLPKAEPE</sequence>
<accession>A0AAD1UIY0</accession>
<evidence type="ECO:0000313" key="1">
    <source>
        <dbReference type="EMBL" id="CAI2366049.1"/>
    </source>
</evidence>
<dbReference type="Proteomes" id="UP001295684">
    <property type="component" value="Unassembled WGS sequence"/>
</dbReference>